<dbReference type="EMBL" id="JAFREP010000003">
    <property type="protein sequence ID" value="MBO1317589.1"/>
    <property type="molecule type" value="Genomic_DNA"/>
</dbReference>
<keyword evidence="3" id="KW-1185">Reference proteome</keyword>
<name>A0A8J7Q335_9BACT</name>
<accession>A0A8J7Q335</accession>
<dbReference type="Proteomes" id="UP000664417">
    <property type="component" value="Unassembled WGS sequence"/>
</dbReference>
<evidence type="ECO:0000313" key="2">
    <source>
        <dbReference type="EMBL" id="MBO1317589.1"/>
    </source>
</evidence>
<sequence>MSAQPPKHRAPIPVHFIKGRRLEAAQDDCFLHQTQHKVLLVVVLACCVWMGSHQQEPPLLQTGVQEVVSWVKRQWRPQTHGPGIIPAEAHDPHAPITARSPAPSQAASIKAYPPGTRRRP</sequence>
<organism evidence="2 3">
    <name type="scientific">Acanthopleuribacter pedis</name>
    <dbReference type="NCBI Taxonomy" id="442870"/>
    <lineage>
        <taxon>Bacteria</taxon>
        <taxon>Pseudomonadati</taxon>
        <taxon>Acidobacteriota</taxon>
        <taxon>Holophagae</taxon>
        <taxon>Acanthopleuribacterales</taxon>
        <taxon>Acanthopleuribacteraceae</taxon>
        <taxon>Acanthopleuribacter</taxon>
    </lineage>
</organism>
<comment type="caution">
    <text evidence="2">The sequence shown here is derived from an EMBL/GenBank/DDBJ whole genome shotgun (WGS) entry which is preliminary data.</text>
</comment>
<evidence type="ECO:0000256" key="1">
    <source>
        <dbReference type="SAM" id="MobiDB-lite"/>
    </source>
</evidence>
<proteinExistence type="predicted"/>
<reference evidence="2" key="1">
    <citation type="submission" date="2021-03" db="EMBL/GenBank/DDBJ databases">
        <authorList>
            <person name="Wang G."/>
        </authorList>
    </citation>
    <scope>NUCLEOTIDE SEQUENCE</scope>
    <source>
        <strain evidence="2">KCTC 12899</strain>
    </source>
</reference>
<gene>
    <name evidence="2" type="ORF">J3U88_03885</name>
</gene>
<protein>
    <submittedName>
        <fullName evidence="2">Uncharacterized protein</fullName>
    </submittedName>
</protein>
<dbReference type="RefSeq" id="WP_207856909.1">
    <property type="nucleotide sequence ID" value="NZ_JAFREP010000003.1"/>
</dbReference>
<dbReference type="AlphaFoldDB" id="A0A8J7Q335"/>
<evidence type="ECO:0000313" key="3">
    <source>
        <dbReference type="Proteomes" id="UP000664417"/>
    </source>
</evidence>
<feature type="region of interest" description="Disordered" evidence="1">
    <location>
        <begin position="79"/>
        <end position="120"/>
    </location>
</feature>